<feature type="compositionally biased region" description="Polar residues" evidence="1">
    <location>
        <begin position="27"/>
        <end position="53"/>
    </location>
</feature>
<accession>A0A316YRB2</accession>
<name>A0A316YRB2_9BASI</name>
<evidence type="ECO:0000256" key="1">
    <source>
        <dbReference type="SAM" id="MobiDB-lite"/>
    </source>
</evidence>
<feature type="region of interest" description="Disordered" evidence="1">
    <location>
        <begin position="359"/>
        <end position="424"/>
    </location>
</feature>
<dbReference type="Proteomes" id="UP000245768">
    <property type="component" value="Unassembled WGS sequence"/>
</dbReference>
<dbReference type="RefSeq" id="XP_025378406.1">
    <property type="nucleotide sequence ID" value="XM_025523428.1"/>
</dbReference>
<organism evidence="2 3">
    <name type="scientific">Acaromyces ingoldii</name>
    <dbReference type="NCBI Taxonomy" id="215250"/>
    <lineage>
        <taxon>Eukaryota</taxon>
        <taxon>Fungi</taxon>
        <taxon>Dikarya</taxon>
        <taxon>Basidiomycota</taxon>
        <taxon>Ustilaginomycotina</taxon>
        <taxon>Exobasidiomycetes</taxon>
        <taxon>Exobasidiales</taxon>
        <taxon>Cryptobasidiaceae</taxon>
        <taxon>Acaromyces</taxon>
    </lineage>
</organism>
<dbReference type="AlphaFoldDB" id="A0A316YRB2"/>
<feature type="region of interest" description="Disordered" evidence="1">
    <location>
        <begin position="186"/>
        <end position="215"/>
    </location>
</feature>
<keyword evidence="3" id="KW-1185">Reference proteome</keyword>
<dbReference type="EMBL" id="KZ819635">
    <property type="protein sequence ID" value="PWN91208.1"/>
    <property type="molecule type" value="Genomic_DNA"/>
</dbReference>
<feature type="compositionally biased region" description="Low complexity" evidence="1">
    <location>
        <begin position="383"/>
        <end position="396"/>
    </location>
</feature>
<feature type="region of interest" description="Disordered" evidence="1">
    <location>
        <begin position="464"/>
        <end position="507"/>
    </location>
</feature>
<feature type="compositionally biased region" description="Low complexity" evidence="1">
    <location>
        <begin position="278"/>
        <end position="287"/>
    </location>
</feature>
<feature type="compositionally biased region" description="Basic and acidic residues" evidence="1">
    <location>
        <begin position="13"/>
        <end position="24"/>
    </location>
</feature>
<evidence type="ECO:0000313" key="3">
    <source>
        <dbReference type="Proteomes" id="UP000245768"/>
    </source>
</evidence>
<protein>
    <submittedName>
        <fullName evidence="2">Uncharacterized protein</fullName>
    </submittedName>
</protein>
<proteinExistence type="predicted"/>
<feature type="compositionally biased region" description="Basic and acidic residues" evidence="1">
    <location>
        <begin position="480"/>
        <end position="497"/>
    </location>
</feature>
<feature type="region of interest" description="Disordered" evidence="1">
    <location>
        <begin position="276"/>
        <end position="344"/>
    </location>
</feature>
<gene>
    <name evidence="2" type="ORF">FA10DRAFT_278080</name>
</gene>
<dbReference type="InParanoid" id="A0A316YRB2"/>
<feature type="region of interest" description="Disordered" evidence="1">
    <location>
        <begin position="109"/>
        <end position="128"/>
    </location>
</feature>
<sequence length="589" mass="65108">MAMMLHDTIIDEQDARDPFRKSEPRISFSQRCNTSLSSRSPSALQTRPESLSQSREEAFELITDGYESIDQHVSKLYDRNGWDPIQQPPQQNSVAWRLSNLSVLTTTPASLHRQGSNRRPRTANPTMKTTTVETTVKKADGGDELPEQTPRKTNLHPDVFLISKGPDTLVTRTAGHVAASRVETFKPHPGVSRSHSKRESTRPVMASGRPRHESAQLDALKKDPDFLQDVAAVDAYLQAGPISPRNGTISPTQMLRRITSPKAAHEEAKDSHLRALRQRSQAQAQARTSVRYIRSNEGLTTNSRRREDKQWSQGLGKGPPTRTYRAVSDVGTREHHPSTAPLSPTFEILMPHFRYEDRFHSPARPSPPTPVLSPDCGHESDISTPSASTSTPSLALGGESPPWYRADELDTPPPPPPPLSFSMLQDFLRSPSKGLVTSSSLPKHLSNATSAYTWPDTAHISSVTASPTRTRHPTMLSMSKAEDTRTTRDTTLSRDDFGNTGTMDDDDTTAKMRDRVVRSSKGEVAGTGWLVRSSSQATTTTTTLDGNEVGADGKTSVFKDELLALDYVKWQNKLLEQKLHDVKSANMLM</sequence>
<evidence type="ECO:0000313" key="2">
    <source>
        <dbReference type="EMBL" id="PWN91208.1"/>
    </source>
</evidence>
<reference evidence="2 3" key="1">
    <citation type="journal article" date="2018" name="Mol. Biol. Evol.">
        <title>Broad Genomic Sampling Reveals a Smut Pathogenic Ancestry of the Fungal Clade Ustilaginomycotina.</title>
        <authorList>
            <person name="Kijpornyongpan T."/>
            <person name="Mondo S.J."/>
            <person name="Barry K."/>
            <person name="Sandor L."/>
            <person name="Lee J."/>
            <person name="Lipzen A."/>
            <person name="Pangilinan J."/>
            <person name="LaButti K."/>
            <person name="Hainaut M."/>
            <person name="Henrissat B."/>
            <person name="Grigoriev I.V."/>
            <person name="Spatafora J.W."/>
            <person name="Aime M.C."/>
        </authorList>
    </citation>
    <scope>NUCLEOTIDE SEQUENCE [LARGE SCALE GENOMIC DNA]</scope>
    <source>
        <strain evidence="2 3">MCA 4198</strain>
    </source>
</reference>
<dbReference type="GeneID" id="37045344"/>
<feature type="region of interest" description="Disordered" evidence="1">
    <location>
        <begin position="1"/>
        <end position="55"/>
    </location>
</feature>